<dbReference type="CDD" id="cd00431">
    <property type="entry name" value="cysteine_hydrolases"/>
    <property type="match status" value="1"/>
</dbReference>
<accession>A0A4V1BMH9</accession>
<dbReference type="GO" id="GO:0016787">
    <property type="term" value="F:hydrolase activity"/>
    <property type="evidence" value="ECO:0007669"/>
    <property type="project" value="UniProtKB-KW"/>
</dbReference>
<evidence type="ECO:0000256" key="1">
    <source>
        <dbReference type="ARBA" id="ARBA00022801"/>
    </source>
</evidence>
<dbReference type="Gene3D" id="3.40.50.850">
    <property type="entry name" value="Isochorismatase-like"/>
    <property type="match status" value="1"/>
</dbReference>
<keyword evidence="4" id="KW-1185">Reference proteome</keyword>
<dbReference type="KEGG" id="nsn:EXE58_13810"/>
<proteinExistence type="predicted"/>
<keyword evidence="1 3" id="KW-0378">Hydrolase</keyword>
<protein>
    <submittedName>
        <fullName evidence="3">Cysteine hydrolase</fullName>
    </submittedName>
</protein>
<evidence type="ECO:0000313" key="4">
    <source>
        <dbReference type="Proteomes" id="UP000294853"/>
    </source>
</evidence>
<evidence type="ECO:0000313" key="3">
    <source>
        <dbReference type="EMBL" id="QBX56432.1"/>
    </source>
</evidence>
<dbReference type="EMBL" id="CP038436">
    <property type="protein sequence ID" value="QBX56432.1"/>
    <property type="molecule type" value="Genomic_DNA"/>
</dbReference>
<evidence type="ECO:0000259" key="2">
    <source>
        <dbReference type="Pfam" id="PF00857"/>
    </source>
</evidence>
<dbReference type="PANTHER" id="PTHR43540:SF6">
    <property type="entry name" value="ISOCHORISMATASE-LIKE DOMAIN-CONTAINING PROTEIN"/>
    <property type="match status" value="1"/>
</dbReference>
<dbReference type="InterPro" id="IPR036380">
    <property type="entry name" value="Isochorismatase-like_sf"/>
</dbReference>
<dbReference type="RefSeq" id="WP_135268419.1">
    <property type="nucleotide sequence ID" value="NZ_CP038436.1"/>
</dbReference>
<dbReference type="PANTHER" id="PTHR43540">
    <property type="entry name" value="PEROXYUREIDOACRYLATE/UREIDOACRYLATE AMIDOHYDROLASE-RELATED"/>
    <property type="match status" value="1"/>
</dbReference>
<feature type="domain" description="Isochorismatase-like" evidence="2">
    <location>
        <begin position="38"/>
        <end position="207"/>
    </location>
</feature>
<dbReference type="Pfam" id="PF00857">
    <property type="entry name" value="Isochorismatase"/>
    <property type="match status" value="1"/>
</dbReference>
<gene>
    <name evidence="3" type="ORF">EXE58_13810</name>
</gene>
<dbReference type="AlphaFoldDB" id="A0A4V1BMH9"/>
<sequence>MRQGYPGHVAACASRPGQRDTRHVYSARALGTCCAVHALILVDMQRDFFNAEPLRTQAAPMVQRANELVRRAAEVDAPVVLVRTLHSPDGATWALNMSEDGQGVAIAGTEGAELLEGLSSSDAIEVHKTRDSAFVGTDLEATLRCLGVDRLVLGGVSTEACVAMTAADAYARDFRVVIAGDVVASAQRDAHRAALDWLESQYRQPTRSNDQIEFAPSHVPG</sequence>
<dbReference type="OrthoDB" id="9794942at2"/>
<dbReference type="InterPro" id="IPR000868">
    <property type="entry name" value="Isochorismatase-like_dom"/>
</dbReference>
<dbReference type="Proteomes" id="UP000294853">
    <property type="component" value="Chromosome"/>
</dbReference>
<name>A0A4V1BMH9_9ACTN</name>
<dbReference type="InterPro" id="IPR050272">
    <property type="entry name" value="Isochorismatase-like_hydrls"/>
</dbReference>
<organism evidence="3 4">
    <name type="scientific">Nocardioides seonyuensis</name>
    <dbReference type="NCBI Taxonomy" id="2518371"/>
    <lineage>
        <taxon>Bacteria</taxon>
        <taxon>Bacillati</taxon>
        <taxon>Actinomycetota</taxon>
        <taxon>Actinomycetes</taxon>
        <taxon>Propionibacteriales</taxon>
        <taxon>Nocardioidaceae</taxon>
        <taxon>Nocardioides</taxon>
    </lineage>
</organism>
<dbReference type="SUPFAM" id="SSF52499">
    <property type="entry name" value="Isochorismatase-like hydrolases"/>
    <property type="match status" value="1"/>
</dbReference>
<reference evidence="3 4" key="1">
    <citation type="submission" date="2019-03" db="EMBL/GenBank/DDBJ databases">
        <title>Three New Species of Nocardioides, Nocardioides euryhalodurans sp. nov., Nocardioides seonyuensis sp. nov. and Nocardioides eburneoflavus sp. nov. Iolated from Soil.</title>
        <authorList>
            <person name="Roh S.G."/>
            <person name="Lee C."/>
            <person name="Kim M.-K."/>
            <person name="Kim S.B."/>
        </authorList>
    </citation>
    <scope>NUCLEOTIDE SEQUENCE [LARGE SCALE GENOMIC DNA]</scope>
    <source>
        <strain evidence="3 4">MMS17-SY207-3</strain>
    </source>
</reference>